<dbReference type="AlphaFoldDB" id="A0A1G6KGX0"/>
<gene>
    <name evidence="6" type="ORF">SAMN04487824_10828</name>
</gene>
<evidence type="ECO:0000256" key="1">
    <source>
        <dbReference type="ARBA" id="ARBA00022448"/>
    </source>
</evidence>
<evidence type="ECO:0000259" key="5">
    <source>
        <dbReference type="PROSITE" id="PS50893"/>
    </source>
</evidence>
<evidence type="ECO:0000256" key="3">
    <source>
        <dbReference type="ARBA" id="ARBA00022840"/>
    </source>
</evidence>
<feature type="transmembrane region" description="Helical" evidence="4">
    <location>
        <begin position="20"/>
        <end position="40"/>
    </location>
</feature>
<dbReference type="InterPro" id="IPR051782">
    <property type="entry name" value="ABC_Transporter_VariousFunc"/>
</dbReference>
<dbReference type="Gene3D" id="3.40.50.300">
    <property type="entry name" value="P-loop containing nucleotide triphosphate hydrolases"/>
    <property type="match status" value="1"/>
</dbReference>
<organism evidence="6 7">
    <name type="scientific">Parafannyhessea umbonata</name>
    <dbReference type="NCBI Taxonomy" id="604330"/>
    <lineage>
        <taxon>Bacteria</taxon>
        <taxon>Bacillati</taxon>
        <taxon>Actinomycetota</taxon>
        <taxon>Coriobacteriia</taxon>
        <taxon>Coriobacteriales</taxon>
        <taxon>Atopobiaceae</taxon>
        <taxon>Parafannyhessea</taxon>
    </lineage>
</organism>
<dbReference type="InterPro" id="IPR003439">
    <property type="entry name" value="ABC_transporter-like_ATP-bd"/>
</dbReference>
<dbReference type="InterPro" id="IPR003593">
    <property type="entry name" value="AAA+_ATPase"/>
</dbReference>
<feature type="transmembrane region" description="Helical" evidence="4">
    <location>
        <begin position="149"/>
        <end position="172"/>
    </location>
</feature>
<dbReference type="STRING" id="604330.SAMN04489857_1033"/>
<keyword evidence="1" id="KW-0813">Transport</keyword>
<dbReference type="PROSITE" id="PS50893">
    <property type="entry name" value="ABC_TRANSPORTER_2"/>
    <property type="match status" value="1"/>
</dbReference>
<accession>A0A1G6KGX0</accession>
<dbReference type="PANTHER" id="PTHR42939">
    <property type="entry name" value="ABC TRANSPORTER ATP-BINDING PROTEIN ALBC-RELATED"/>
    <property type="match status" value="1"/>
</dbReference>
<dbReference type="Proteomes" id="UP000198528">
    <property type="component" value="Unassembled WGS sequence"/>
</dbReference>
<proteinExistence type="predicted"/>
<feature type="transmembrane region" description="Helical" evidence="4">
    <location>
        <begin position="249"/>
        <end position="270"/>
    </location>
</feature>
<dbReference type="GO" id="GO:0005524">
    <property type="term" value="F:ATP binding"/>
    <property type="evidence" value="ECO:0007669"/>
    <property type="project" value="UniProtKB-KW"/>
</dbReference>
<protein>
    <submittedName>
        <fullName evidence="6">ABC-type multidrug transport system, ATPase component</fullName>
    </submittedName>
</protein>
<dbReference type="PANTHER" id="PTHR42939:SF1">
    <property type="entry name" value="ABC TRANSPORTER ATP-BINDING PROTEIN ALBC-RELATED"/>
    <property type="match status" value="1"/>
</dbReference>
<keyword evidence="4" id="KW-0812">Transmembrane</keyword>
<dbReference type="InterPro" id="IPR027417">
    <property type="entry name" value="P-loop_NTPase"/>
</dbReference>
<keyword evidence="3" id="KW-0067">ATP-binding</keyword>
<dbReference type="GO" id="GO:0016887">
    <property type="term" value="F:ATP hydrolysis activity"/>
    <property type="evidence" value="ECO:0007669"/>
    <property type="project" value="InterPro"/>
</dbReference>
<dbReference type="SMART" id="SM00382">
    <property type="entry name" value="AAA"/>
    <property type="match status" value="1"/>
</dbReference>
<evidence type="ECO:0000313" key="7">
    <source>
        <dbReference type="Proteomes" id="UP000198528"/>
    </source>
</evidence>
<dbReference type="Pfam" id="PF00005">
    <property type="entry name" value="ABC_tran"/>
    <property type="match status" value="1"/>
</dbReference>
<reference evidence="7" key="1">
    <citation type="submission" date="2016-10" db="EMBL/GenBank/DDBJ databases">
        <authorList>
            <person name="Varghese N."/>
            <person name="Submissions S."/>
        </authorList>
    </citation>
    <scope>NUCLEOTIDE SEQUENCE [LARGE SCALE GENOMIC DNA]</scope>
    <source>
        <strain evidence="7">DSM 22619</strain>
    </source>
</reference>
<evidence type="ECO:0000313" key="6">
    <source>
        <dbReference type="EMBL" id="SDC30352.1"/>
    </source>
</evidence>
<keyword evidence="2" id="KW-0547">Nucleotide-binding</keyword>
<keyword evidence="4" id="KW-1133">Transmembrane helix</keyword>
<sequence length="622" mass="67510">MSRVPYLRSYVLLSRRRWVLAMLAAIAGVVLLATLVPFATDSAYNYSVDRYYETYSFLLHQGGTISDADHRQARRLESIIEETNPAEYCHKVRSYELREIREQKSQGQSSDPDTRRLHTFTTTFLNAVCKLSSPALYQGTDAMPGLVLVAYYLGVIPSPVLLLAPFALLWVVARENASSRLLSHAPLSPAGMWLYLGCLGALLTLVFSLVPMLPAFVLGVIRNGVGDLAYPIIYWQDDVLVRTTLIRELVRYVGFFLLAGFCLGTLCHLATSLRAPAVMVAGIALLMPPCLDNYYDLGAIFPDALASLPSTYFSADRLLGRLGGIGAQNAIPIAGANTTRGVLSIAVLIALMGLVGVLARSVALARSYGRARRAASEQAIPRGRLLVARDVCVGYVRNHPLVTGALSLASGGVVGFVAPNGYGKTTLLAALAGVPQRPRATSVDAVAVAPAGDGSVSPRSQAAWRRSVFLLPGDGSVLYDHLTPDQTIELVRCLWRCVPERDTLADMAAGGFRRKRIATLSQGMRQQAAIAVALATQAPVLLLDEPMNALDPTNRQLANERVRAYAEEGRCVFMSSHLLNDLDEVCDAAYLIRDGALADAGGRHRPPLPELYWEFYPRPQQS</sequence>
<evidence type="ECO:0000256" key="4">
    <source>
        <dbReference type="SAM" id="Phobius"/>
    </source>
</evidence>
<dbReference type="RefSeq" id="WP_090846158.1">
    <property type="nucleotide sequence ID" value="NZ_FMZL01000008.1"/>
</dbReference>
<feature type="transmembrane region" description="Helical" evidence="4">
    <location>
        <begin position="342"/>
        <end position="363"/>
    </location>
</feature>
<dbReference type="SUPFAM" id="SSF52540">
    <property type="entry name" value="P-loop containing nucleoside triphosphate hydrolases"/>
    <property type="match status" value="1"/>
</dbReference>
<dbReference type="EMBL" id="FMZL01000008">
    <property type="protein sequence ID" value="SDC30352.1"/>
    <property type="molecule type" value="Genomic_DNA"/>
</dbReference>
<feature type="transmembrane region" description="Helical" evidence="4">
    <location>
        <begin position="193"/>
        <end position="221"/>
    </location>
</feature>
<evidence type="ECO:0000256" key="2">
    <source>
        <dbReference type="ARBA" id="ARBA00022741"/>
    </source>
</evidence>
<name>A0A1G6KGX0_9ACTN</name>
<keyword evidence="7" id="KW-1185">Reference proteome</keyword>
<feature type="domain" description="ABC transporter" evidence="5">
    <location>
        <begin position="386"/>
        <end position="619"/>
    </location>
</feature>
<keyword evidence="4" id="KW-0472">Membrane</keyword>